<evidence type="ECO:0000256" key="4">
    <source>
        <dbReference type="ARBA" id="ARBA00022679"/>
    </source>
</evidence>
<dbReference type="SMART" id="SM00387">
    <property type="entry name" value="HATPase_c"/>
    <property type="match status" value="1"/>
</dbReference>
<dbReference type="RefSeq" id="WP_011937073.1">
    <property type="nucleotide sequence ID" value="NC_009483.1"/>
</dbReference>
<dbReference type="EC" id="2.7.13.3" evidence="2"/>
<dbReference type="SMART" id="SM00388">
    <property type="entry name" value="HisKA"/>
    <property type="match status" value="1"/>
</dbReference>
<dbReference type="Gene3D" id="3.30.565.10">
    <property type="entry name" value="Histidine kinase-like ATPase, C-terminal domain"/>
    <property type="match status" value="1"/>
</dbReference>
<dbReference type="PRINTS" id="PR00344">
    <property type="entry name" value="BCTRLSENSOR"/>
</dbReference>
<keyword evidence="8" id="KW-0902">Two-component regulatory system</keyword>
<dbReference type="InterPro" id="IPR005467">
    <property type="entry name" value="His_kinase_dom"/>
</dbReference>
<evidence type="ECO:0000256" key="6">
    <source>
        <dbReference type="ARBA" id="ARBA00022777"/>
    </source>
</evidence>
<gene>
    <name evidence="10" type="ordered locus">Gura_0128</name>
</gene>
<evidence type="ECO:0000259" key="9">
    <source>
        <dbReference type="PROSITE" id="PS50109"/>
    </source>
</evidence>
<keyword evidence="11" id="KW-1185">Reference proteome</keyword>
<dbReference type="InterPro" id="IPR003661">
    <property type="entry name" value="HisK_dim/P_dom"/>
</dbReference>
<keyword evidence="6 10" id="KW-0418">Kinase</keyword>
<keyword evidence="7" id="KW-0067">ATP-binding</keyword>
<dbReference type="GO" id="GO:0000155">
    <property type="term" value="F:phosphorelay sensor kinase activity"/>
    <property type="evidence" value="ECO:0007669"/>
    <property type="project" value="InterPro"/>
</dbReference>
<comment type="catalytic activity">
    <reaction evidence="1">
        <text>ATP + protein L-histidine = ADP + protein N-phospho-L-histidine.</text>
        <dbReference type="EC" id="2.7.13.3"/>
    </reaction>
</comment>
<dbReference type="GO" id="GO:0005524">
    <property type="term" value="F:ATP binding"/>
    <property type="evidence" value="ECO:0007669"/>
    <property type="project" value="UniProtKB-KW"/>
</dbReference>
<dbReference type="Pfam" id="PF00512">
    <property type="entry name" value="HisKA"/>
    <property type="match status" value="1"/>
</dbReference>
<dbReference type="Gene3D" id="1.10.287.130">
    <property type="match status" value="1"/>
</dbReference>
<dbReference type="CDD" id="cd00082">
    <property type="entry name" value="HisKA"/>
    <property type="match status" value="1"/>
</dbReference>
<dbReference type="Pfam" id="PF02518">
    <property type="entry name" value="HATPase_c"/>
    <property type="match status" value="1"/>
</dbReference>
<dbReference type="Gene3D" id="3.30.450.40">
    <property type="match status" value="3"/>
</dbReference>
<dbReference type="InterPro" id="IPR003594">
    <property type="entry name" value="HATPase_dom"/>
</dbReference>
<accession>A5GDK3</accession>
<evidence type="ECO:0000256" key="5">
    <source>
        <dbReference type="ARBA" id="ARBA00022741"/>
    </source>
</evidence>
<dbReference type="InterPro" id="IPR036890">
    <property type="entry name" value="HATPase_C_sf"/>
</dbReference>
<organism evidence="10 11">
    <name type="scientific">Geotalea uraniireducens (strain Rf4)</name>
    <name type="common">Geobacter uraniireducens</name>
    <dbReference type="NCBI Taxonomy" id="351605"/>
    <lineage>
        <taxon>Bacteria</taxon>
        <taxon>Pseudomonadati</taxon>
        <taxon>Thermodesulfobacteriota</taxon>
        <taxon>Desulfuromonadia</taxon>
        <taxon>Geobacterales</taxon>
        <taxon>Geobacteraceae</taxon>
        <taxon>Geotalea</taxon>
    </lineage>
</organism>
<proteinExistence type="predicted"/>
<reference evidence="10 11" key="1">
    <citation type="submission" date="2007-05" db="EMBL/GenBank/DDBJ databases">
        <title>Complete sequence of Geobacter uraniireducens Rf4.</title>
        <authorList>
            <consortium name="US DOE Joint Genome Institute"/>
            <person name="Copeland A."/>
            <person name="Lucas S."/>
            <person name="Lapidus A."/>
            <person name="Barry K."/>
            <person name="Detter J.C."/>
            <person name="Glavina del Rio T."/>
            <person name="Hammon N."/>
            <person name="Israni S."/>
            <person name="Dalin E."/>
            <person name="Tice H."/>
            <person name="Pitluck S."/>
            <person name="Chertkov O."/>
            <person name="Brettin T."/>
            <person name="Bruce D."/>
            <person name="Han C."/>
            <person name="Schmutz J."/>
            <person name="Larimer F."/>
            <person name="Land M."/>
            <person name="Hauser L."/>
            <person name="Kyrpides N."/>
            <person name="Mikhailova N."/>
            <person name="Shelobolina E."/>
            <person name="Aklujkar M."/>
            <person name="Lovley D."/>
            <person name="Richardson P."/>
        </authorList>
    </citation>
    <scope>NUCLEOTIDE SEQUENCE [LARGE SCALE GENOMIC DNA]</scope>
    <source>
        <strain evidence="11">ATCC BAA-1134 / JCM 13001 / Rf4</strain>
    </source>
</reference>
<dbReference type="InterPro" id="IPR029016">
    <property type="entry name" value="GAF-like_dom_sf"/>
</dbReference>
<keyword evidence="5" id="KW-0547">Nucleotide-binding</keyword>
<evidence type="ECO:0000256" key="7">
    <source>
        <dbReference type="ARBA" id="ARBA00022840"/>
    </source>
</evidence>
<evidence type="ECO:0000256" key="8">
    <source>
        <dbReference type="ARBA" id="ARBA00023012"/>
    </source>
</evidence>
<protein>
    <recommendedName>
        <fullName evidence="2">histidine kinase</fullName>
        <ecNumber evidence="2">2.7.13.3</ecNumber>
    </recommendedName>
</protein>
<dbReference type="Pfam" id="PF01590">
    <property type="entry name" value="GAF"/>
    <property type="match status" value="2"/>
</dbReference>
<dbReference type="SUPFAM" id="SSF47384">
    <property type="entry name" value="Homodimeric domain of signal transducing histidine kinase"/>
    <property type="match status" value="1"/>
</dbReference>
<dbReference type="SUPFAM" id="SSF55781">
    <property type="entry name" value="GAF domain-like"/>
    <property type="match status" value="3"/>
</dbReference>
<sequence length="780" mass="85484">MTDGDRYNLLSCVVRIANRSDSPYPTRLKSLVKFLAKSLRLPSVTIYLLDEKSLSLSHKVSTAGPGTLSTCMIPIGIGGAGLCAASKKQLYRNPENLHVDEPRAGNESRFLFLPVLDKDMVTGIIALGLTPENPLSEKDLTLLDDVPTVVAGIIQGICLSSVSNRTVRDLTVLSELGQLLNRFIPPEDLIPLVLQACNKLSVSCCTTVRLTGTSGLPAGLFKSCRHKLRPYLKDLLQIEKSCSEQVLSSNIPHLAGDVGSEGKLPPSYVCVPLHFETDTLGTMTFFGKRDDDGHCRTFDEEDLALFESMALLISNALAGAANFQQLSSLSAENDKKIKELSLLYRVSNTMLSTIKLNKLIHLILSALTSGANPFFDRAMLFLINERSCVMQGMLGVTRETSTGLITPFAEIEDILASRWDISENDMVRQRESEFSRHVMASRLELNRTSNVASAAVLEKRLIFVAKAAREKHVDRDFIRRFGITSFAVAPLIAREQVVGVIVVDNTIQGNPITQEDLRFLQLFANQAGMAVENSILYNRVEDTNRELCEAQERLIQGERLATIGEMAAGIAHELKGPLVAIGGFARRLANKLPPPSGERECADLIVREVLRLEKMLTDILSFSKKTTICYTLCNISEIINDALAVVQLSLKERNIKIHKNFPRNIATFLGDCQQLKQVFINLFLNAEEAMKNGGNLNIKVAPSVLDGSKAISIKIADTGGGIPLEVLNNIFNPFYTTKDTGTGLGLPIANRIITNHGGKIHINNKPGTGVEFTVILPLHA</sequence>
<dbReference type="EMBL" id="CP000698">
    <property type="protein sequence ID" value="ABQ24344.1"/>
    <property type="molecule type" value="Genomic_DNA"/>
</dbReference>
<dbReference type="InterPro" id="IPR004358">
    <property type="entry name" value="Sig_transdc_His_kin-like_C"/>
</dbReference>
<dbReference type="SUPFAM" id="SSF55874">
    <property type="entry name" value="ATPase domain of HSP90 chaperone/DNA topoisomerase II/histidine kinase"/>
    <property type="match status" value="1"/>
</dbReference>
<dbReference type="HOGENOM" id="CLU_018526_0_0_7"/>
<dbReference type="STRING" id="351605.Gura_0128"/>
<dbReference type="SMART" id="SM00065">
    <property type="entry name" value="GAF"/>
    <property type="match status" value="2"/>
</dbReference>
<dbReference type="PANTHER" id="PTHR43065:SF10">
    <property type="entry name" value="PEROXIDE STRESS-ACTIVATED HISTIDINE KINASE MAK3"/>
    <property type="match status" value="1"/>
</dbReference>
<name>A5GDK3_GEOUR</name>
<evidence type="ECO:0000256" key="2">
    <source>
        <dbReference type="ARBA" id="ARBA00012438"/>
    </source>
</evidence>
<evidence type="ECO:0000256" key="3">
    <source>
        <dbReference type="ARBA" id="ARBA00022553"/>
    </source>
</evidence>
<evidence type="ECO:0000313" key="11">
    <source>
        <dbReference type="Proteomes" id="UP000006695"/>
    </source>
</evidence>
<keyword evidence="3" id="KW-0597">Phosphoprotein</keyword>
<keyword evidence="4 10" id="KW-0808">Transferase</keyword>
<evidence type="ECO:0000256" key="1">
    <source>
        <dbReference type="ARBA" id="ARBA00000085"/>
    </source>
</evidence>
<dbReference type="PANTHER" id="PTHR43065">
    <property type="entry name" value="SENSOR HISTIDINE KINASE"/>
    <property type="match status" value="1"/>
</dbReference>
<dbReference type="InterPro" id="IPR003018">
    <property type="entry name" value="GAF"/>
</dbReference>
<dbReference type="InterPro" id="IPR036097">
    <property type="entry name" value="HisK_dim/P_sf"/>
</dbReference>
<evidence type="ECO:0000313" key="10">
    <source>
        <dbReference type="EMBL" id="ABQ24344.1"/>
    </source>
</evidence>
<dbReference type="PROSITE" id="PS50109">
    <property type="entry name" value="HIS_KIN"/>
    <property type="match status" value="1"/>
</dbReference>
<dbReference type="AlphaFoldDB" id="A5GDK3"/>
<dbReference type="Proteomes" id="UP000006695">
    <property type="component" value="Chromosome"/>
</dbReference>
<feature type="domain" description="Histidine kinase" evidence="9">
    <location>
        <begin position="569"/>
        <end position="780"/>
    </location>
</feature>
<dbReference type="KEGG" id="gur:Gura_0128"/>